<accession>A0A7J0CI80</accession>
<proteinExistence type="predicted"/>
<dbReference type="AlphaFoldDB" id="A0A7J0CI80"/>
<evidence type="ECO:0000313" key="2">
    <source>
        <dbReference type="Proteomes" id="UP000498740"/>
    </source>
</evidence>
<dbReference type="EMBL" id="BLWD01000001">
    <property type="protein sequence ID" value="GFN02166.1"/>
    <property type="molecule type" value="Genomic_DNA"/>
</dbReference>
<reference evidence="1 2" key="1">
    <citation type="submission" date="2020-05" db="EMBL/GenBank/DDBJ databases">
        <title>Whole genome shotgun sequence of Streptomyces microflavus NBRC 13062.</title>
        <authorList>
            <person name="Komaki H."/>
            <person name="Tamura T."/>
        </authorList>
    </citation>
    <scope>NUCLEOTIDE SEQUENCE [LARGE SCALE GENOMIC DNA]</scope>
    <source>
        <strain evidence="1 2">NBRC 13062</strain>
    </source>
</reference>
<sequence length="96" mass="9886">MDCPLAALYGVDEDELLAAQRRSFGEEVPAPTPAALPPLTQALRALVGDRFPDGAPSPETIAAGVNSEAGTEVVRGDQVEALLRGISAERVFGGLG</sequence>
<gene>
    <name evidence="1" type="ORF">Smic_07220</name>
</gene>
<comment type="caution">
    <text evidence="1">The sequence shown here is derived from an EMBL/GenBank/DDBJ whole genome shotgun (WGS) entry which is preliminary data.</text>
</comment>
<protein>
    <submittedName>
        <fullName evidence="1">Uncharacterized protein</fullName>
    </submittedName>
</protein>
<evidence type="ECO:0000313" key="1">
    <source>
        <dbReference type="EMBL" id="GFN02166.1"/>
    </source>
</evidence>
<name>A0A7J0CI80_STRMI</name>
<dbReference type="Proteomes" id="UP000498740">
    <property type="component" value="Unassembled WGS sequence"/>
</dbReference>
<organism evidence="1 2">
    <name type="scientific">Streptomyces microflavus</name>
    <name type="common">Streptomyces lipmanii</name>
    <dbReference type="NCBI Taxonomy" id="1919"/>
    <lineage>
        <taxon>Bacteria</taxon>
        <taxon>Bacillati</taxon>
        <taxon>Actinomycetota</taxon>
        <taxon>Actinomycetes</taxon>
        <taxon>Kitasatosporales</taxon>
        <taxon>Streptomycetaceae</taxon>
        <taxon>Streptomyces</taxon>
    </lineage>
</organism>